<dbReference type="GO" id="GO:0035825">
    <property type="term" value="P:homologous recombination"/>
    <property type="evidence" value="ECO:0007669"/>
    <property type="project" value="UniProtKB-ARBA"/>
</dbReference>
<feature type="compositionally biased region" description="Basic and acidic residues" evidence="8">
    <location>
        <begin position="415"/>
        <end position="447"/>
    </location>
</feature>
<dbReference type="Pfam" id="PF20168">
    <property type="entry name" value="PDS5"/>
    <property type="match status" value="1"/>
</dbReference>
<keyword evidence="9" id="KW-0472">Membrane</keyword>
<feature type="compositionally biased region" description="Polar residues" evidence="8">
    <location>
        <begin position="448"/>
        <end position="476"/>
    </location>
</feature>
<feature type="region of interest" description="Disordered" evidence="8">
    <location>
        <begin position="343"/>
        <end position="366"/>
    </location>
</feature>
<dbReference type="CDD" id="cd20404">
    <property type="entry name" value="Tudor_Agenet_AtEML-like"/>
    <property type="match status" value="1"/>
</dbReference>
<dbReference type="PANTHER" id="PTHR12663:SF3">
    <property type="entry name" value="SISTER CHROMATID COHESION PROTEIN PDS5 HOMOLOG C"/>
    <property type="match status" value="1"/>
</dbReference>
<feature type="region of interest" description="Disordered" evidence="8">
    <location>
        <begin position="1148"/>
        <end position="1406"/>
    </location>
</feature>
<reference evidence="10 11" key="1">
    <citation type="submission" date="2024-01" db="EMBL/GenBank/DDBJ databases">
        <title>The genomes of 5 underutilized Papilionoideae crops provide insights into root nodulation and disease resistanc.</title>
        <authorList>
            <person name="Yuan L."/>
        </authorList>
    </citation>
    <scope>NUCLEOTIDE SEQUENCE [LARGE SCALE GENOMIC DNA]</scope>
    <source>
        <strain evidence="10">ZHUSHIDOU_FW_LH</strain>
        <tissue evidence="10">Leaf</tissue>
    </source>
</reference>
<feature type="compositionally biased region" description="Basic and acidic residues" evidence="8">
    <location>
        <begin position="477"/>
        <end position="547"/>
    </location>
</feature>
<feature type="compositionally biased region" description="Basic and acidic residues" evidence="8">
    <location>
        <begin position="852"/>
        <end position="868"/>
    </location>
</feature>
<feature type="compositionally biased region" description="Basic and acidic residues" evidence="8">
    <location>
        <begin position="699"/>
        <end position="711"/>
    </location>
</feature>
<evidence type="ECO:0000256" key="7">
    <source>
        <dbReference type="ARBA" id="ARBA00023306"/>
    </source>
</evidence>
<feature type="transmembrane region" description="Helical" evidence="9">
    <location>
        <begin position="20"/>
        <end position="44"/>
    </location>
</feature>
<organism evidence="10 11">
    <name type="scientific">Crotalaria pallida</name>
    <name type="common">Smooth rattlebox</name>
    <name type="synonym">Crotalaria striata</name>
    <dbReference type="NCBI Taxonomy" id="3830"/>
    <lineage>
        <taxon>Eukaryota</taxon>
        <taxon>Viridiplantae</taxon>
        <taxon>Streptophyta</taxon>
        <taxon>Embryophyta</taxon>
        <taxon>Tracheophyta</taxon>
        <taxon>Spermatophyta</taxon>
        <taxon>Magnoliopsida</taxon>
        <taxon>eudicotyledons</taxon>
        <taxon>Gunneridae</taxon>
        <taxon>Pentapetalae</taxon>
        <taxon>rosids</taxon>
        <taxon>fabids</taxon>
        <taxon>Fabales</taxon>
        <taxon>Fabaceae</taxon>
        <taxon>Papilionoideae</taxon>
        <taxon>50 kb inversion clade</taxon>
        <taxon>genistoids sensu lato</taxon>
        <taxon>core genistoids</taxon>
        <taxon>Crotalarieae</taxon>
        <taxon>Crotalaria</taxon>
    </lineage>
</organism>
<proteinExistence type="predicted"/>
<dbReference type="Proteomes" id="UP001372338">
    <property type="component" value="Unassembled WGS sequence"/>
</dbReference>
<feature type="compositionally biased region" description="Low complexity" evidence="8">
    <location>
        <begin position="1188"/>
        <end position="1206"/>
    </location>
</feature>
<evidence type="ECO:0000256" key="8">
    <source>
        <dbReference type="SAM" id="MobiDB-lite"/>
    </source>
</evidence>
<evidence type="ECO:0000256" key="9">
    <source>
        <dbReference type="SAM" id="Phobius"/>
    </source>
</evidence>
<feature type="compositionally biased region" description="Basic and acidic residues" evidence="8">
    <location>
        <begin position="569"/>
        <end position="603"/>
    </location>
</feature>
<feature type="transmembrane region" description="Helical" evidence="9">
    <location>
        <begin position="65"/>
        <end position="86"/>
    </location>
</feature>
<dbReference type="PANTHER" id="PTHR12663">
    <property type="entry name" value="ANDROGEN INDUCED INHIBITOR OF PROLIFERATION AS3 / PDS5-RELATED"/>
    <property type="match status" value="1"/>
</dbReference>
<evidence type="ECO:0000313" key="10">
    <source>
        <dbReference type="EMBL" id="KAK7260938.1"/>
    </source>
</evidence>
<keyword evidence="11" id="KW-1185">Reference proteome</keyword>
<sequence length="1406" mass="153612">MIFHFLLKVFSFSPKNSLYSLSLSLSVSVFLSLQFLSVSLCIRTEKKRTRGEKKKLTAKDKKKNPNLLFVSFFQFASIAVISRVSMASAEEDKGPHEMLLEAAAKLTDPPTSSEELIPLLEHFESCLSLVGQFPVHDAMTPLVNALLADKLRLHLDVDVRVAVTSCISEITRIAAPEPPFTDDQMKEVFQLIVSSFENLHDMSSRSYKKRIEILKTVSKVRSYVIMLDLECDALILDMFQHFLKEIREQHPEDVFSSMQHVMTHVIEDSEDISLNLLTPILDSIKEGDEEVLPSAKKLAEIVLESCATKLKPYLVKAVNTSGISLGDYSNVLASICQDGSGSLEQNDACATSEHAEDESKSAKEPLEESTLVLIDNAKEAAPLQTDNPVGDRSPKSVMTNGIPQAAEDDTLVDSKSLEKQEKTDCDQKQDKANDLDTIKVDNSEQKQDQATMKRTRITISLSKSAEPSEGSYPSTVKQHEKVVDSGSHCKEVEEVTDSESHSKKIENVIDSESYRKGNENVIDSDSHSKEYDGSDQKKCEASRRGERPVSSIKSSEPSEGSYPANVKVIDSESQSKDDNKLIDSDSHIKEDSSDQKQCEASERRGKKPISSVKSAEPSEGSYPANVKVIDSESPSKKDEKVIDCESHSKEGDNGDQKQVEASGKRGRKPIVSTKLAEPPKGSCPANAKEDDLVIVSESLSKEDNNNDQKHCEAKKKRGRKLISSAKSEEPSKGSNPANVKRDEKVINAESHNKRDEEVIDSESQRKEVDNNVQKQGEGSKKRARKPISSTRLAESSKSPYPADATEDEKMIDSESYSKEVDNIEQKQGPVRKKRGRKTISSKKLVEPSKGMTKKEVDKVIDSESHSKEVANSLHEDGDDSVEAAGLSENDKEIDAKISSLKAGDGESNLVASPSRSGNLLGENRSKKLGRSMIKNSSAKEMAAKDVLKKVYEETSDSEAKPPKRAVKKAFGHSSDVKKNTAVNSVKKRNGSASEPDTKMHSAKKAEDGSKGGAGSSLRISEDKKRQGRGKANSETGAGKSSVKEKDKEMVSLPKSATKSIKHEDSEQSPKTKLKRKRTPIKENESGTKKYGDNLVGSRVKVWWPEDEMFYEGIIASFSASRKTHKVNYDDGDVEILNLKKERWEIIEGGADSDLEGGDHESPDASADMPPKKKGKTSTAESKRGGHMGASSTSGRASSSKSTKSSSFADRKSKASKIGSESEDEVIRKMKNQTPKSGGGKSVDAAQKRTSKSKDTDKVDVSTLKLSGKAKQETPRTGKLNQETLKTAAASKEKPIKSGGKSNSPAKVKFVLSSSKDSDSDDSQDSTKEVKVKKARTAAASQAKSVKNGGKSNSPAKVKFILSSSKDSHSDKSQDSTKEVEVKKTKTSSSLKAGGSEIKRGKKRGRN</sequence>
<keyword evidence="4" id="KW-0498">Mitosis</keyword>
<feature type="compositionally biased region" description="Basic and acidic residues" evidence="8">
    <location>
        <begin position="353"/>
        <end position="366"/>
    </location>
</feature>
<accession>A0AAN9EPN3</accession>
<feature type="region of interest" description="Disordered" evidence="8">
    <location>
        <begin position="378"/>
        <end position="1091"/>
    </location>
</feature>
<feature type="compositionally biased region" description="Polar residues" evidence="8">
    <location>
        <begin position="1338"/>
        <end position="1354"/>
    </location>
</feature>
<dbReference type="GO" id="GO:0000785">
    <property type="term" value="C:chromatin"/>
    <property type="evidence" value="ECO:0007669"/>
    <property type="project" value="TreeGrafter"/>
</dbReference>
<evidence type="ECO:0008006" key="12">
    <source>
        <dbReference type="Google" id="ProtNLM"/>
    </source>
</evidence>
<evidence type="ECO:0000313" key="11">
    <source>
        <dbReference type="Proteomes" id="UP001372338"/>
    </source>
</evidence>
<feature type="compositionally biased region" description="Basic and acidic residues" evidence="8">
    <location>
        <begin position="629"/>
        <end position="658"/>
    </location>
</feature>
<comment type="subcellular location">
    <subcellularLocation>
        <location evidence="1">Nucleus</location>
    </subcellularLocation>
</comment>
<feature type="compositionally biased region" description="Basic and acidic residues" evidence="8">
    <location>
        <begin position="807"/>
        <end position="824"/>
    </location>
</feature>
<dbReference type="SUPFAM" id="SSF63748">
    <property type="entry name" value="Tudor/PWWP/MBT"/>
    <property type="match status" value="1"/>
</dbReference>
<name>A0AAN9EPN3_CROPI</name>
<gene>
    <name evidence="10" type="ORF">RIF29_27239</name>
</gene>
<keyword evidence="6" id="KW-0539">Nucleus</keyword>
<evidence type="ECO:0000256" key="2">
    <source>
        <dbReference type="ARBA" id="ARBA00022618"/>
    </source>
</evidence>
<feature type="compositionally biased region" description="Low complexity" evidence="8">
    <location>
        <begin position="550"/>
        <end position="561"/>
    </location>
</feature>
<dbReference type="InterPro" id="IPR016024">
    <property type="entry name" value="ARM-type_fold"/>
</dbReference>
<feature type="compositionally biased region" description="Polar residues" evidence="8">
    <location>
        <begin position="787"/>
        <end position="798"/>
    </location>
</feature>
<keyword evidence="2" id="KW-0132">Cell division</keyword>
<evidence type="ECO:0000256" key="5">
    <source>
        <dbReference type="ARBA" id="ARBA00023204"/>
    </source>
</evidence>
<dbReference type="GO" id="GO:0051301">
    <property type="term" value="P:cell division"/>
    <property type="evidence" value="ECO:0007669"/>
    <property type="project" value="UniProtKB-KW"/>
</dbReference>
<evidence type="ECO:0000256" key="3">
    <source>
        <dbReference type="ARBA" id="ARBA00022763"/>
    </source>
</evidence>
<feature type="compositionally biased region" description="Basic and acidic residues" evidence="8">
    <location>
        <begin position="941"/>
        <end position="961"/>
    </location>
</feature>
<dbReference type="SUPFAM" id="SSF48371">
    <property type="entry name" value="ARM repeat"/>
    <property type="match status" value="1"/>
</dbReference>
<dbReference type="EMBL" id="JAYWIO010000005">
    <property type="protein sequence ID" value="KAK7260938.1"/>
    <property type="molecule type" value="Genomic_DNA"/>
</dbReference>
<comment type="caution">
    <text evidence="10">The sequence shown here is derived from an EMBL/GenBank/DDBJ whole genome shotgun (WGS) entry which is preliminary data.</text>
</comment>
<keyword evidence="3" id="KW-0227">DNA damage</keyword>
<evidence type="ECO:0000256" key="6">
    <source>
        <dbReference type="ARBA" id="ARBA00023242"/>
    </source>
</evidence>
<feature type="compositionally biased region" description="Basic residues" evidence="8">
    <location>
        <begin position="829"/>
        <end position="840"/>
    </location>
</feature>
<keyword evidence="7" id="KW-0131">Cell cycle</keyword>
<feature type="compositionally biased region" description="Basic and acidic residues" evidence="8">
    <location>
        <begin position="995"/>
        <end position="1009"/>
    </location>
</feature>
<feature type="compositionally biased region" description="Basic and acidic residues" evidence="8">
    <location>
        <begin position="1365"/>
        <end position="1383"/>
    </location>
</feature>
<protein>
    <recommendedName>
        <fullName evidence="12">Tudor domain-containing protein</fullName>
    </recommendedName>
</protein>
<keyword evidence="9" id="KW-1133">Transmembrane helix</keyword>
<feature type="compositionally biased region" description="Basic and acidic residues" evidence="8">
    <location>
        <begin position="739"/>
        <end position="769"/>
    </location>
</feature>
<dbReference type="GO" id="GO:0005634">
    <property type="term" value="C:nucleus"/>
    <property type="evidence" value="ECO:0007669"/>
    <property type="project" value="UniProtKB-SubCell"/>
</dbReference>
<dbReference type="Gene3D" id="2.30.30.140">
    <property type="match status" value="1"/>
</dbReference>
<keyword evidence="5" id="KW-0234">DNA repair</keyword>
<evidence type="ECO:0000256" key="4">
    <source>
        <dbReference type="ARBA" id="ARBA00022776"/>
    </source>
</evidence>
<feature type="compositionally biased region" description="Basic and acidic residues" evidence="8">
    <location>
        <begin position="1079"/>
        <end position="1091"/>
    </location>
</feature>
<evidence type="ECO:0000256" key="1">
    <source>
        <dbReference type="ARBA" id="ARBA00004123"/>
    </source>
</evidence>
<dbReference type="GO" id="GO:0007064">
    <property type="term" value="P:mitotic sister chromatid cohesion"/>
    <property type="evidence" value="ECO:0007669"/>
    <property type="project" value="InterPro"/>
</dbReference>
<feature type="compositionally biased region" description="Basic and acidic residues" evidence="8">
    <location>
        <begin position="1060"/>
        <end position="1069"/>
    </location>
</feature>
<dbReference type="InterPro" id="IPR039776">
    <property type="entry name" value="Pds5"/>
</dbReference>
<keyword evidence="9" id="KW-0812">Transmembrane</keyword>
<dbReference type="GO" id="GO:0006281">
    <property type="term" value="P:DNA repair"/>
    <property type="evidence" value="ECO:0007669"/>
    <property type="project" value="UniProtKB-KW"/>
</dbReference>